<dbReference type="InterPro" id="IPR036873">
    <property type="entry name" value="Rhodanese-like_dom_sf"/>
</dbReference>
<dbReference type="Pfam" id="PF00581">
    <property type="entry name" value="Rhodanese"/>
    <property type="match status" value="1"/>
</dbReference>
<evidence type="ECO:0000313" key="2">
    <source>
        <dbReference type="EMBL" id="SVA20198.1"/>
    </source>
</evidence>
<accession>A0A381TXJ2</accession>
<dbReference type="PROSITE" id="PS50206">
    <property type="entry name" value="RHODANESE_3"/>
    <property type="match status" value="1"/>
</dbReference>
<feature type="domain" description="Rhodanese" evidence="1">
    <location>
        <begin position="122"/>
        <end position="217"/>
    </location>
</feature>
<protein>
    <recommendedName>
        <fullName evidence="1">Rhodanese domain-containing protein</fullName>
    </recommendedName>
</protein>
<dbReference type="SUPFAM" id="SSF52821">
    <property type="entry name" value="Rhodanese/Cell cycle control phosphatase"/>
    <property type="match status" value="1"/>
</dbReference>
<proteinExistence type="inferred from homology"/>
<organism evidence="2">
    <name type="scientific">marine metagenome</name>
    <dbReference type="NCBI Taxonomy" id="408172"/>
    <lineage>
        <taxon>unclassified sequences</taxon>
        <taxon>metagenomes</taxon>
        <taxon>ecological metagenomes</taxon>
    </lineage>
</organism>
<dbReference type="CDD" id="cd01518">
    <property type="entry name" value="RHOD_YceA"/>
    <property type="match status" value="1"/>
</dbReference>
<dbReference type="NCBIfam" id="NF001136">
    <property type="entry name" value="PRK00142.1-4"/>
    <property type="match status" value="1"/>
</dbReference>
<dbReference type="SMART" id="SM00450">
    <property type="entry name" value="RHOD"/>
    <property type="match status" value="1"/>
</dbReference>
<reference evidence="2" key="1">
    <citation type="submission" date="2018-05" db="EMBL/GenBank/DDBJ databases">
        <authorList>
            <person name="Lanie J.A."/>
            <person name="Ng W.-L."/>
            <person name="Kazmierczak K.M."/>
            <person name="Andrzejewski T.M."/>
            <person name="Davidsen T.M."/>
            <person name="Wayne K.J."/>
            <person name="Tettelin H."/>
            <person name="Glass J.I."/>
            <person name="Rusch D."/>
            <person name="Podicherti R."/>
            <person name="Tsui H.-C.T."/>
            <person name="Winkler M.E."/>
        </authorList>
    </citation>
    <scope>NUCLEOTIDE SEQUENCE</scope>
</reference>
<evidence type="ECO:0000259" key="1">
    <source>
        <dbReference type="PROSITE" id="PS50206"/>
    </source>
</evidence>
<dbReference type="Gene3D" id="3.40.250.10">
    <property type="entry name" value="Rhodanese-like domain"/>
    <property type="match status" value="1"/>
</dbReference>
<name>A0A381TXJ2_9ZZZZ</name>
<dbReference type="Pfam" id="PF17773">
    <property type="entry name" value="UPF0176_N"/>
    <property type="match status" value="1"/>
</dbReference>
<dbReference type="EMBL" id="UINC01005264">
    <property type="protein sequence ID" value="SVA20198.1"/>
    <property type="molecule type" value="Genomic_DNA"/>
</dbReference>
<dbReference type="InterPro" id="IPR020936">
    <property type="entry name" value="TrhO"/>
</dbReference>
<dbReference type="HAMAP" id="MF_00469">
    <property type="entry name" value="TrhO"/>
    <property type="match status" value="1"/>
</dbReference>
<gene>
    <name evidence="2" type="ORF">METZ01_LOCUS73052</name>
</gene>
<sequence length="315" mass="35702">MRFTVAALYHFTRIKDPVAKRYPLLSLCRSLGIRGTVLLATEGVNGTLAGTSEGIASVIDHVKGWPEVESLEVKYSFSDENSFKRLKVKIKNEIVAMRKPEINTRLNAGKYVQPAEWNDLITREDVLLVDTRNNFEFKIGRFSNAIEPGTDSFHEFPDWADELASRPNRPSAVAMYCTGGIRCEKATAYMKQVGFDEVYHLKGGILKYLEVVPEDESLWEGECFVFDGRVSLKHGLKEGNYELCYGCQFPISPSDRKSPLFEQGVSCPRCHDSLPDADRARYRERQRQVAIALSRYEQHIGDDANSAIHARQTKR</sequence>
<dbReference type="Gene3D" id="3.30.70.100">
    <property type="match status" value="1"/>
</dbReference>
<dbReference type="PANTHER" id="PTHR43268">
    <property type="entry name" value="THIOSULFATE SULFURTRANSFERASE/RHODANESE-LIKE DOMAIN-CONTAINING PROTEIN 2"/>
    <property type="match status" value="1"/>
</dbReference>
<dbReference type="PANTHER" id="PTHR43268:SF3">
    <property type="entry name" value="RHODANESE-LIKE DOMAIN-CONTAINING PROTEIN 7-RELATED"/>
    <property type="match status" value="1"/>
</dbReference>
<dbReference type="AlphaFoldDB" id="A0A381TXJ2"/>
<dbReference type="InterPro" id="IPR040503">
    <property type="entry name" value="TRHO_N"/>
</dbReference>
<dbReference type="InterPro" id="IPR001763">
    <property type="entry name" value="Rhodanese-like_dom"/>
</dbReference>